<keyword evidence="4" id="KW-0347">Helicase</keyword>
<dbReference type="GO" id="GO:0003676">
    <property type="term" value="F:nucleic acid binding"/>
    <property type="evidence" value="ECO:0007669"/>
    <property type="project" value="InterPro"/>
</dbReference>
<dbReference type="InterPro" id="IPR036388">
    <property type="entry name" value="WH-like_DNA-bd_sf"/>
</dbReference>
<evidence type="ECO:0000256" key="1">
    <source>
        <dbReference type="ARBA" id="ARBA00010140"/>
    </source>
</evidence>
<dbReference type="Gene3D" id="1.10.10.10">
    <property type="entry name" value="Winged helix-like DNA-binding domain superfamily/Winged helix DNA-binding domain"/>
    <property type="match status" value="2"/>
</dbReference>
<evidence type="ECO:0000313" key="11">
    <source>
        <dbReference type="Proteomes" id="UP000278807"/>
    </source>
</evidence>
<reference evidence="10 11" key="2">
    <citation type="submission" date="2018-11" db="EMBL/GenBank/DDBJ databases">
        <authorList>
            <consortium name="Pathogen Informatics"/>
        </authorList>
    </citation>
    <scope>NUCLEOTIDE SEQUENCE [LARGE SCALE GENOMIC DNA]</scope>
</reference>
<dbReference type="Pfam" id="PF02889">
    <property type="entry name" value="Sec63"/>
    <property type="match status" value="2"/>
</dbReference>
<dbReference type="PANTHER" id="PTHR47961:SF13">
    <property type="entry name" value="ACTIVATING SIGNAL COINTEGRATOR 1 COMPLEX SUBUNIT 3"/>
    <property type="match status" value="1"/>
</dbReference>
<dbReference type="SMART" id="SM00487">
    <property type="entry name" value="DEXDc"/>
    <property type="match status" value="2"/>
</dbReference>
<dbReference type="InterPro" id="IPR035892">
    <property type="entry name" value="C2_domain_sf"/>
</dbReference>
<dbReference type="EMBL" id="UZAE01000110">
    <property type="protein sequence ID" value="VDN96284.1"/>
    <property type="molecule type" value="Genomic_DNA"/>
</dbReference>
<keyword evidence="2" id="KW-0547">Nucleotide-binding</keyword>
<dbReference type="FunFam" id="3.40.50.300:FF:003287">
    <property type="entry name" value="U5 small nuclear ribonucleoprotein 200 kDa helicase"/>
    <property type="match status" value="1"/>
</dbReference>
<keyword evidence="11" id="KW-1185">Reference proteome</keyword>
<keyword evidence="5" id="KW-0067">ATP-binding</keyword>
<feature type="domain" description="Helicase C-terminal" evidence="9">
    <location>
        <begin position="1643"/>
        <end position="1854"/>
    </location>
</feature>
<dbReference type="WBParaSite" id="HNAJ_0000042401-mRNA-1">
    <property type="protein sequence ID" value="HNAJ_0000042401-mRNA-1"/>
    <property type="gene ID" value="HNAJ_0000042401"/>
</dbReference>
<dbReference type="PANTHER" id="PTHR47961">
    <property type="entry name" value="DNA POLYMERASE THETA, PUTATIVE (AFU_ORTHOLOGUE AFUA_1G05260)-RELATED"/>
    <property type="match status" value="1"/>
</dbReference>
<dbReference type="SUPFAM" id="SSF81296">
    <property type="entry name" value="E set domains"/>
    <property type="match status" value="1"/>
</dbReference>
<evidence type="ECO:0000256" key="7">
    <source>
        <dbReference type="SAM" id="MobiDB-lite"/>
    </source>
</evidence>
<dbReference type="InterPro" id="IPR003593">
    <property type="entry name" value="AAA+_ATPase"/>
</dbReference>
<dbReference type="OrthoDB" id="5575at2759"/>
<accession>A0A158QGP3</accession>
<dbReference type="InterPro" id="IPR004179">
    <property type="entry name" value="Sec63-dom"/>
</dbReference>
<feature type="domain" description="Helicase ATP-binding" evidence="8">
    <location>
        <begin position="544"/>
        <end position="733"/>
    </location>
</feature>
<dbReference type="FunFam" id="3.40.50.300:FF:000062">
    <property type="entry name" value="U5 small nuclear ribonucleoprotein helicase"/>
    <property type="match status" value="1"/>
</dbReference>
<dbReference type="PROSITE" id="PS51192">
    <property type="entry name" value="HELICASE_ATP_BIND_1"/>
    <property type="match status" value="2"/>
</dbReference>
<feature type="domain" description="Helicase C-terminal" evidence="9">
    <location>
        <begin position="780"/>
        <end position="978"/>
    </location>
</feature>
<evidence type="ECO:0000256" key="6">
    <source>
        <dbReference type="ARBA" id="ARBA00034541"/>
    </source>
</evidence>
<dbReference type="STRING" id="102285.A0A158QGP3"/>
<dbReference type="SUPFAM" id="SSF158702">
    <property type="entry name" value="Sec63 N-terminal domain-like"/>
    <property type="match status" value="2"/>
</dbReference>
<dbReference type="SMART" id="SM00382">
    <property type="entry name" value="AAA"/>
    <property type="match status" value="2"/>
</dbReference>
<dbReference type="FunFam" id="3.40.50.300:FF:000198">
    <property type="entry name" value="Activating signal cointegrator 1 complex subunit"/>
    <property type="match status" value="1"/>
</dbReference>
<dbReference type="InterPro" id="IPR011545">
    <property type="entry name" value="DEAD/DEAH_box_helicase_dom"/>
</dbReference>
<dbReference type="Pfam" id="PF23445">
    <property type="entry name" value="WHD_SNRNP200"/>
    <property type="match status" value="2"/>
</dbReference>
<dbReference type="CDD" id="cd18795">
    <property type="entry name" value="SF2_C_Ski2"/>
    <property type="match status" value="2"/>
</dbReference>
<evidence type="ECO:0000256" key="2">
    <source>
        <dbReference type="ARBA" id="ARBA00022741"/>
    </source>
</evidence>
<dbReference type="SMART" id="SM00973">
    <property type="entry name" value="Sec63"/>
    <property type="match status" value="2"/>
</dbReference>
<evidence type="ECO:0000259" key="8">
    <source>
        <dbReference type="PROSITE" id="PS51192"/>
    </source>
</evidence>
<dbReference type="Pfam" id="PF00270">
    <property type="entry name" value="DEAD"/>
    <property type="match status" value="2"/>
</dbReference>
<dbReference type="FunFam" id="1.10.3380.10:FF:000002">
    <property type="entry name" value="Activating signal cointegrator 1 complex subunit 3"/>
    <property type="match status" value="1"/>
</dbReference>
<dbReference type="SUPFAM" id="SSF52540">
    <property type="entry name" value="P-loop containing nucleoside triphosphate hydrolases"/>
    <property type="match status" value="3"/>
</dbReference>
<dbReference type="FunFam" id="1.10.10.10:FF:000012">
    <property type="entry name" value="U5 small nuclear ribonucleoprotein helicase"/>
    <property type="match status" value="1"/>
</dbReference>
<dbReference type="FunFam" id="3.40.50.300:FF:000231">
    <property type="entry name" value="Activating signal cointegrator 1 complex subunit 3"/>
    <property type="match status" value="1"/>
</dbReference>
<keyword evidence="3" id="KW-0378">Hydrolase</keyword>
<dbReference type="InterPro" id="IPR050474">
    <property type="entry name" value="Hel308_SKI2-like"/>
</dbReference>
<dbReference type="Gene3D" id="3.40.50.300">
    <property type="entry name" value="P-loop containing nucleotide triphosphate hydrolases"/>
    <property type="match status" value="4"/>
</dbReference>
<dbReference type="InterPro" id="IPR001650">
    <property type="entry name" value="Helicase_C-like"/>
</dbReference>
<protein>
    <recommendedName>
        <fullName evidence="6">U5 small nuclear ribonucleoprotein 200 kDa helicase</fullName>
    </recommendedName>
</protein>
<organism evidence="12">
    <name type="scientific">Rodentolepis nana</name>
    <name type="common">Dwarf tapeworm</name>
    <name type="synonym">Hymenolepis nana</name>
    <dbReference type="NCBI Taxonomy" id="102285"/>
    <lineage>
        <taxon>Eukaryota</taxon>
        <taxon>Metazoa</taxon>
        <taxon>Spiralia</taxon>
        <taxon>Lophotrochozoa</taxon>
        <taxon>Platyhelminthes</taxon>
        <taxon>Cestoda</taxon>
        <taxon>Eucestoda</taxon>
        <taxon>Cyclophyllidea</taxon>
        <taxon>Hymenolepididae</taxon>
        <taxon>Rodentolepis</taxon>
    </lineage>
</organism>
<reference evidence="12" key="1">
    <citation type="submission" date="2016-04" db="UniProtKB">
        <authorList>
            <consortium name="WormBaseParasite"/>
        </authorList>
    </citation>
    <scope>IDENTIFICATION</scope>
</reference>
<feature type="domain" description="Helicase ATP-binding" evidence="8">
    <location>
        <begin position="1424"/>
        <end position="1599"/>
    </location>
</feature>
<proteinExistence type="inferred from homology"/>
<dbReference type="GO" id="GO:0016787">
    <property type="term" value="F:hydrolase activity"/>
    <property type="evidence" value="ECO:0007669"/>
    <property type="project" value="UniProtKB-KW"/>
</dbReference>
<comment type="similarity">
    <text evidence="1">Belongs to the helicase family. SKI2 subfamily.</text>
</comment>
<dbReference type="Pfam" id="PF00271">
    <property type="entry name" value="Helicase_C"/>
    <property type="match status" value="2"/>
</dbReference>
<dbReference type="Proteomes" id="UP000278807">
    <property type="component" value="Unassembled WGS sequence"/>
</dbReference>
<dbReference type="InterPro" id="IPR036390">
    <property type="entry name" value="WH_DNA-bd_sf"/>
</dbReference>
<evidence type="ECO:0000313" key="10">
    <source>
        <dbReference type="EMBL" id="VDN96284.1"/>
    </source>
</evidence>
<gene>
    <name evidence="10" type="ORF">HNAJ_LOCUS425</name>
</gene>
<dbReference type="PIRSF" id="PIRSF039073">
    <property type="entry name" value="BRR2"/>
    <property type="match status" value="1"/>
</dbReference>
<dbReference type="InterPro" id="IPR014756">
    <property type="entry name" value="Ig_E-set"/>
</dbReference>
<sequence>MASSATFHNFTSDLRRIIRKQPLCPPAKGVYSNGDTTKSYEFNLRDEILALVALDQEKIQNPNSDLNVALNNYFKICQKLPFYEEKITPIIYFGGFGVDIFRSMEKNVSVKIFRNLPEVKQRLSEIAKITGAEIDSSDLVGNLLHDLRQVIFLLGLNPSVDKDSLLALIRASWINAGGKVTEEFNYHINNNQDFDFAQTEAASLIDFFSPDFVPFPPVKAQPHANAFDVAMRINIEESLRNHCVDKPIQEPSIPKLDEWSRLKTILEPVNRSLNMTIHQSINLVFPILESKRSDDSIQGELIDIMGFDQFDTVAELIRERSDWCRWYEKYSSSPESFPINNNAPRSSNQIGNSKSSGKLNIYNNRHYHKCFLPENNKGKKRNKGNTSNGVGGEYSIIDQLLTDPAAVEASKQENLMLAAKRTRDATSEAYLRSCSASVNKPSRAEEFPYVFDSMAELFANRPVTDRSKLVLPADTKQKRTHLFESYDFPLPIKSDGENAEDPVRKLVQKHLPNGLVEISSLDHIGKLAFKGVKRLNLIQSVVFDAAYNSNDNLLISAPTGAGKTNTAMLTILHLIRSNLNPETGVLDTGAFKIVYMAPMKALAAEMADTFGKRLAPLGVRVRECTGDMQLTAQEVKETQMLVTTPEKWDVLSRKSAGADSDSSPTSRLALLIIDEIHSLATARRGAVVEALVARTLRFSETAQRPIRLVGLSATLPNYVDVAALLRVNPKRGLFFFDSRFRPVPLGMSFVGVRSDAAKMLAPDNGGSSNAANEQLMNQVCYDRVIEQLKQGEQVMVFVHARTDTVRTGRWFLNWASQRGEISLFEPPPSAKNPEFVKRIARSSDAGLKELAPRGVGCHHAGMLRPERNLSERLFAAGALRVLVCTSTLAWGVNLPAHAVVIKGTKIYDADRSDFVDLDILDVLQIFGRAGRPQFDRFGWATIITTQDKLDHYIRLITNQIAIESQLLDNLNDHLNAEIALGTVTNVSEAVTWLSYTFLFVRLTKSPLHYGITPSMLAEDPDLTIFLTSAVESAAKALDDAEMIRFEPSTGIMASTDRGRTAALYYISYATAAMVKERLTPHMLPQDLVSLVADASEFAQMKVRDDEEAELVHLQDEACQIPVKNPGTVEGTLGVKVNVLLQAHISRARPTTHSLVSDLYYVQQNAARLARYIFEIALRCAWSVCATSAHQLSKMIEHRLWYGETPLWQFIGENIDNCRILERVDEQKLRVDKIRELTPDELNGILHFQGIRGAEYVHRLAHYLPFLNLSVETQPVTRNILRITVRLTADFTWADFHHGNGGALLYWLWVENPDEACIYHSEAFILNKKMYVKAKGETLTELIFTIPIHEPLPSQYLVRCVSDRYLGVESVAPVHLRNILLPQSDPPHTDLLPLDPLPLTVLKNAKYESLYPYTHFNPIQTQVFHTLYHQDVNVLLGAPTGSGKTAVAELAIFRVFNTTPDKKCVYIAPLKALVRERVDDWSVKIGKNLGKRVVELTGDVSPDAALLRQADVIVTTPEKWDGISRSWRQRNYVQKIALIIIDEIHMVGEDRGPVLEAIVSRANFIANQLNTRIRVVGLSTALANAVDMAIWLRVPLAPLGPQSACSGRGLFNFRPSVRPIPLEVHIQAYPGRHYCPRMGLMNKPIFQAIQSHSFNKPVLIFVASRRQTRLTAFSLITYASAEMNPRQWLHMDSNEMEALASALSDQNLQVTLPYGIGIHHAGLRDSDRRIVEELFVNRKIQVLIATSTLAWGVNFPAHLVIVKGTEYFDGKTKRYIDYPITDVLQMMGRAGRPQFDNEGKAVVMVQDTKKAFYKRFLYEPFPVESCLPRILPDYINAEVASGNVESMQAAMECITWTFYFRRLLMNPNYYQLEDTSAAGVSAFLSKVVSEAVEQLMDSGCVEVGEPEEESYSEEVESRGTPVIPLYGTPIGRLASFYYISHKTIRLYDENVAPNTSIEDLIYMSEEYAELPVRHGEDELNASLARELPLKLRESPDSGHAKAHLLLQAHLCRRTGNQLPVADYITDTSSLLDQMPRLLAALLDVSALRGRLTVALRCALLGQMISRALWLSDSPLLQLVRDSCDLAAFELESTNGEESIYIETLPQLLEVAGEAPTFPGLRKLLRDRMHAGTIDRIRKLLLCVPVVSVELSLMGGKNEQKVSIIDLEVPSELARRNPIRIKADADYALCVTLHYENNPSPLPKDNGRQSRPPGWVVILGEIGGPMEDEGGTLYAMKKTTFKRNKNNLNVISLSFRFGEELLGDHELSLYLMSDTFMSIDQQLSFCIRVVSPDDGFDEEDEDYE</sequence>
<dbReference type="Gene3D" id="1.10.3380.10">
    <property type="entry name" value="Sec63 N-terminal domain-like domain"/>
    <property type="match status" value="2"/>
</dbReference>
<dbReference type="InterPro" id="IPR027417">
    <property type="entry name" value="P-loop_NTPase"/>
</dbReference>
<feature type="region of interest" description="Disordered" evidence="7">
    <location>
        <begin position="333"/>
        <end position="355"/>
    </location>
</feature>
<dbReference type="InterPro" id="IPR014001">
    <property type="entry name" value="Helicase_ATP-bd"/>
</dbReference>
<dbReference type="FunFam" id="1.10.10.10:FF:000024">
    <property type="entry name" value="U5 small nuclear ribonucleoprotein helicase"/>
    <property type="match status" value="1"/>
</dbReference>
<evidence type="ECO:0000256" key="3">
    <source>
        <dbReference type="ARBA" id="ARBA00022801"/>
    </source>
</evidence>
<dbReference type="SUPFAM" id="SSF46785">
    <property type="entry name" value="Winged helix' DNA-binding domain"/>
    <property type="match status" value="2"/>
</dbReference>
<dbReference type="SMART" id="SM00490">
    <property type="entry name" value="HELICc"/>
    <property type="match status" value="2"/>
</dbReference>
<evidence type="ECO:0000313" key="12">
    <source>
        <dbReference type="WBParaSite" id="HNAJ_0000042401-mRNA-1"/>
    </source>
</evidence>
<dbReference type="PROSITE" id="PS51194">
    <property type="entry name" value="HELICASE_CTER"/>
    <property type="match status" value="2"/>
</dbReference>
<evidence type="ECO:0000256" key="5">
    <source>
        <dbReference type="ARBA" id="ARBA00022840"/>
    </source>
</evidence>
<name>A0A158QGP3_RODNA</name>
<dbReference type="GO" id="GO:0005524">
    <property type="term" value="F:ATP binding"/>
    <property type="evidence" value="ECO:0007669"/>
    <property type="project" value="UniProtKB-KW"/>
</dbReference>
<evidence type="ECO:0000256" key="4">
    <source>
        <dbReference type="ARBA" id="ARBA00022806"/>
    </source>
</evidence>
<dbReference type="Gene3D" id="2.60.40.150">
    <property type="entry name" value="C2 domain"/>
    <property type="match status" value="2"/>
</dbReference>
<evidence type="ECO:0000259" key="9">
    <source>
        <dbReference type="PROSITE" id="PS51194"/>
    </source>
</evidence>
<dbReference type="InterPro" id="IPR057842">
    <property type="entry name" value="WH_MER3"/>
</dbReference>
<dbReference type="GO" id="GO:0004386">
    <property type="term" value="F:helicase activity"/>
    <property type="evidence" value="ECO:0007669"/>
    <property type="project" value="UniProtKB-KW"/>
</dbReference>